<dbReference type="InterPro" id="IPR013783">
    <property type="entry name" value="Ig-like_fold"/>
</dbReference>
<evidence type="ECO:0000256" key="4">
    <source>
        <dbReference type="ARBA" id="ARBA00023180"/>
    </source>
</evidence>
<evidence type="ECO:0000313" key="9">
    <source>
        <dbReference type="RefSeq" id="XP_004442859.1"/>
    </source>
</evidence>
<evidence type="ECO:0000256" key="3">
    <source>
        <dbReference type="ARBA" id="ARBA00023136"/>
    </source>
</evidence>
<dbReference type="PROSITE" id="PS50835">
    <property type="entry name" value="IG_LIKE"/>
    <property type="match status" value="2"/>
</dbReference>
<name>A0ABM0I8X6_CERSS</name>
<dbReference type="CDD" id="cd16842">
    <property type="entry name" value="Ig_SLAM-like_N"/>
    <property type="match status" value="2"/>
</dbReference>
<feature type="region of interest" description="Disordered" evidence="5">
    <location>
        <begin position="614"/>
        <end position="656"/>
    </location>
</feature>
<feature type="domain" description="Ig-like" evidence="7">
    <location>
        <begin position="361"/>
        <end position="440"/>
    </location>
</feature>
<keyword evidence="6" id="KW-0812">Transmembrane</keyword>
<dbReference type="PANTHER" id="PTHR12080">
    <property type="entry name" value="SIGNALING LYMPHOCYTIC ACTIVATION MOLECULE"/>
    <property type="match status" value="1"/>
</dbReference>
<dbReference type="Gene3D" id="2.60.40.10">
    <property type="entry name" value="Immunoglobulins"/>
    <property type="match status" value="4"/>
</dbReference>
<evidence type="ECO:0000313" key="8">
    <source>
        <dbReference type="Proteomes" id="UP000694910"/>
    </source>
</evidence>
<dbReference type="InterPro" id="IPR015631">
    <property type="entry name" value="CD2/SLAM_rcpt"/>
</dbReference>
<keyword evidence="2" id="KW-0732">Signal</keyword>
<sequence length="656" mass="72252">MAGPKRRTDDWALRPFSDELQKSQPHVFSPFLWTQFFLLMGLGTSGNDSAPTVVAAILGGVATFPLNISVDTEIEHVTWNGPQNALALADSDGNVIFMDRSYQGRLNINRNYSLSLNNLTLKDAGPYNAQINQKNSRVTVGEQFTLHIYEQLREPRVTMMSVNASENTSCNVTLICSVEGTEKDVQYSWTPRDPDASESYGGSTLTISWTPCDPDLQYTCTAKNPVSQSSSHPVHAWQFCRDPGASRGGSMGETVVGVLGESVTLPLALPASQDIENVVWMFNTSIISKERGEAAKADPPTKFEDPDKNTMWVSSQDYSLKIGWLKMEDAGPYHAYICSKTSGVTSMKHVTLLIYRRLKKPKVTWSLEFTGDGICRVSLTCSVEDGGHNVTYRWTPLQKEAVVSQEGSHLQVSLRRGENHPNFTCTASNPVSNSSRHFLSGDICPGLGISRKLWIGLSLIVSILLCFGISGCCIWKQKGSCSARAISSSQVEASADTSETAAGHSLYCMLSQGYEKMETPPKTVRQQPKPTSDSSSDSDGTTVEDEETTDMYQHVNKRDQVYDLVTQEDTGHDSTSEEQAEYDLVTPDDRVPVPVVEGDTVYMQVFLDLQGKTPLPQKKESSATIYSSVQKSQTVVPLPQQNDFDPPESPTYENFT</sequence>
<evidence type="ECO:0000256" key="1">
    <source>
        <dbReference type="ARBA" id="ARBA00004370"/>
    </source>
</evidence>
<organism evidence="8 9">
    <name type="scientific">Ceratotherium simum simum</name>
    <name type="common">Southern white rhinoceros</name>
    <dbReference type="NCBI Taxonomy" id="73337"/>
    <lineage>
        <taxon>Eukaryota</taxon>
        <taxon>Metazoa</taxon>
        <taxon>Chordata</taxon>
        <taxon>Craniata</taxon>
        <taxon>Vertebrata</taxon>
        <taxon>Euteleostomi</taxon>
        <taxon>Mammalia</taxon>
        <taxon>Eutheria</taxon>
        <taxon>Laurasiatheria</taxon>
        <taxon>Perissodactyla</taxon>
        <taxon>Rhinocerotidae</taxon>
        <taxon>Ceratotherium</taxon>
    </lineage>
</organism>
<reference evidence="9" key="1">
    <citation type="submission" date="2025-08" db="UniProtKB">
        <authorList>
            <consortium name="RefSeq"/>
        </authorList>
    </citation>
    <scope>IDENTIFICATION</scope>
</reference>
<keyword evidence="6" id="KW-1133">Transmembrane helix</keyword>
<dbReference type="InterPro" id="IPR003599">
    <property type="entry name" value="Ig_sub"/>
</dbReference>
<keyword evidence="3 6" id="KW-0472">Membrane</keyword>
<dbReference type="Proteomes" id="UP000694910">
    <property type="component" value="Unplaced"/>
</dbReference>
<dbReference type="SUPFAM" id="SSF48726">
    <property type="entry name" value="Immunoglobulin"/>
    <property type="match status" value="4"/>
</dbReference>
<accession>A0ABM0I8X6</accession>
<dbReference type="InterPro" id="IPR007110">
    <property type="entry name" value="Ig-like_dom"/>
</dbReference>
<gene>
    <name evidence="9" type="primary">LOC101394789</name>
</gene>
<dbReference type="CDD" id="cd00096">
    <property type="entry name" value="Ig"/>
    <property type="match status" value="1"/>
</dbReference>
<feature type="compositionally biased region" description="Low complexity" evidence="5">
    <location>
        <begin position="531"/>
        <end position="541"/>
    </location>
</feature>
<dbReference type="RefSeq" id="XP_004442859.1">
    <property type="nucleotide sequence ID" value="XM_004442802.2"/>
</dbReference>
<feature type="transmembrane region" description="Helical" evidence="6">
    <location>
        <begin position="453"/>
        <end position="475"/>
    </location>
</feature>
<evidence type="ECO:0000256" key="6">
    <source>
        <dbReference type="SAM" id="Phobius"/>
    </source>
</evidence>
<dbReference type="PANTHER" id="PTHR12080:SF114">
    <property type="entry name" value="T-LYMPHOCYTE SURFACE ANTIGEN LY-9"/>
    <property type="match status" value="1"/>
</dbReference>
<dbReference type="GeneID" id="101394789"/>
<keyword evidence="8" id="KW-1185">Reference proteome</keyword>
<feature type="domain" description="Ig-like" evidence="7">
    <location>
        <begin position="155"/>
        <end position="231"/>
    </location>
</feature>
<feature type="compositionally biased region" description="Polar residues" evidence="5">
    <location>
        <begin position="622"/>
        <end position="643"/>
    </location>
</feature>
<protein>
    <submittedName>
        <fullName evidence="9">T-lymphocyte surface antigen Ly-9</fullName>
    </submittedName>
</protein>
<dbReference type="SMART" id="SM00409">
    <property type="entry name" value="IG"/>
    <property type="match status" value="2"/>
</dbReference>
<keyword evidence="4" id="KW-0325">Glycoprotein</keyword>
<evidence type="ECO:0000256" key="5">
    <source>
        <dbReference type="SAM" id="MobiDB-lite"/>
    </source>
</evidence>
<proteinExistence type="predicted"/>
<evidence type="ECO:0000256" key="2">
    <source>
        <dbReference type="ARBA" id="ARBA00022729"/>
    </source>
</evidence>
<evidence type="ECO:0000259" key="7">
    <source>
        <dbReference type="PROSITE" id="PS50835"/>
    </source>
</evidence>
<comment type="subcellular location">
    <subcellularLocation>
        <location evidence="1">Membrane</location>
    </subcellularLocation>
</comment>
<feature type="region of interest" description="Disordered" evidence="5">
    <location>
        <begin position="518"/>
        <end position="559"/>
    </location>
</feature>
<dbReference type="InterPro" id="IPR036179">
    <property type="entry name" value="Ig-like_dom_sf"/>
</dbReference>